<reference evidence="11 12" key="1">
    <citation type="submission" date="2019-01" db="EMBL/GenBank/DDBJ databases">
        <title>Complete genome sequence of Cohnella hallensis HS21 isolated from Korean fir (Abies koreana) rhizospheric soil.</title>
        <authorList>
            <person name="Jiang L."/>
            <person name="Kang S.W."/>
            <person name="Kim S."/>
            <person name="Jung J."/>
            <person name="Kim C.Y."/>
            <person name="Kim D.H."/>
            <person name="Kim S.W."/>
            <person name="Lee J."/>
        </authorList>
    </citation>
    <scope>NUCLEOTIDE SEQUENCE [LARGE SCALE GENOMIC DNA]</scope>
    <source>
        <strain evidence="11 12">HS21</strain>
    </source>
</reference>
<evidence type="ECO:0000256" key="5">
    <source>
        <dbReference type="ARBA" id="ARBA00022842"/>
    </source>
</evidence>
<dbReference type="Pfam" id="PF08388">
    <property type="entry name" value="GIIM"/>
    <property type="match status" value="1"/>
</dbReference>
<protein>
    <recommendedName>
        <fullName evidence="1">RNA-directed DNA polymerase</fullName>
        <ecNumber evidence="1">2.7.7.49</ecNumber>
    </recommendedName>
</protein>
<dbReference type="AlphaFoldDB" id="A0A3T1D841"/>
<keyword evidence="5" id="KW-0460">Magnesium</keyword>
<comment type="similarity">
    <text evidence="8">Belongs to the bacterial reverse transcriptase family.</text>
</comment>
<evidence type="ECO:0000256" key="1">
    <source>
        <dbReference type="ARBA" id="ARBA00012493"/>
    </source>
</evidence>
<dbReference type="Pfam" id="PF00078">
    <property type="entry name" value="RVT_1"/>
    <property type="match status" value="1"/>
</dbReference>
<dbReference type="InterPro" id="IPR043502">
    <property type="entry name" value="DNA/RNA_pol_sf"/>
</dbReference>
<dbReference type="PANTHER" id="PTHR34047:SF8">
    <property type="entry name" value="PROTEIN YKFC"/>
    <property type="match status" value="1"/>
</dbReference>
<evidence type="ECO:0000256" key="6">
    <source>
        <dbReference type="ARBA" id="ARBA00022918"/>
    </source>
</evidence>
<dbReference type="GO" id="GO:0046872">
    <property type="term" value="F:metal ion binding"/>
    <property type="evidence" value="ECO:0007669"/>
    <property type="project" value="UniProtKB-KW"/>
</dbReference>
<evidence type="ECO:0000313" key="12">
    <source>
        <dbReference type="Proteomes" id="UP000289856"/>
    </source>
</evidence>
<dbReference type="GO" id="GO:0051607">
    <property type="term" value="P:defense response to virus"/>
    <property type="evidence" value="ECO:0007669"/>
    <property type="project" value="UniProtKB-KW"/>
</dbReference>
<keyword evidence="2" id="KW-0808">Transferase</keyword>
<dbReference type="PANTHER" id="PTHR34047">
    <property type="entry name" value="NUCLEAR INTRON MATURASE 1, MITOCHONDRIAL-RELATED"/>
    <property type="match status" value="1"/>
</dbReference>
<evidence type="ECO:0000256" key="9">
    <source>
        <dbReference type="ARBA" id="ARBA00048173"/>
    </source>
</evidence>
<dbReference type="GO" id="GO:0003723">
    <property type="term" value="F:RNA binding"/>
    <property type="evidence" value="ECO:0007669"/>
    <property type="project" value="InterPro"/>
</dbReference>
<evidence type="ECO:0000313" key="11">
    <source>
        <dbReference type="EMBL" id="BBI34229.1"/>
    </source>
</evidence>
<keyword evidence="6 11" id="KW-0695">RNA-directed DNA polymerase</keyword>
<keyword evidence="3" id="KW-0548">Nucleotidyltransferase</keyword>
<dbReference type="InterPro" id="IPR000123">
    <property type="entry name" value="Reverse_transcriptase_msDNA"/>
</dbReference>
<comment type="catalytic activity">
    <reaction evidence="9">
        <text>DNA(n) + a 2'-deoxyribonucleoside 5'-triphosphate = DNA(n+1) + diphosphate</text>
        <dbReference type="Rhea" id="RHEA:22508"/>
        <dbReference type="Rhea" id="RHEA-COMP:17339"/>
        <dbReference type="Rhea" id="RHEA-COMP:17340"/>
        <dbReference type="ChEBI" id="CHEBI:33019"/>
        <dbReference type="ChEBI" id="CHEBI:61560"/>
        <dbReference type="ChEBI" id="CHEBI:173112"/>
        <dbReference type="EC" id="2.7.7.49"/>
    </reaction>
</comment>
<dbReference type="PROSITE" id="PS50878">
    <property type="entry name" value="RT_POL"/>
    <property type="match status" value="1"/>
</dbReference>
<dbReference type="EMBL" id="AP019400">
    <property type="protein sequence ID" value="BBI34229.1"/>
    <property type="molecule type" value="Genomic_DNA"/>
</dbReference>
<dbReference type="InterPro" id="IPR030931">
    <property type="entry name" value="Group_II_RT_mat"/>
</dbReference>
<sequence>MNAVKPANYAKVKAQELQNKLYLAAKEKSKRRFHALYDKIYREDILWEAWRRVKGNKGSGGVDGMTIDQIVKVHGEEQFVEEIRRQLTTGVYHPLPARRKEIPKQDGKLRPLGIPAVVDRVAQMATKLVIEPIFETDFKECSYGFRPKRDAKGAIRHIRRAVKKGVYWVVDIDIAGYFDNIPHEKLMKLVEQRISDRRILKLIRKWLKAGFVKDDQFYETDLGSPQGGVISPLLANIYLNYLDTIWENKFTELGTLVRYADDLVILCKTKEEALKSIDVLKAVFGKLELQMNTSKSKLINLWNDKSGFDFLGMHHRKIPKQVKGIERYILRSYPSKKAMKKMKEKVKEVTEPRNRLFWTMNRMVDELNPKIQGWRNYYAMDTFADLFLNKIDWYILKRLTLFWNKKRNRRKKHSHSRIAGIVAQHSGLKKLVG</sequence>
<dbReference type="GO" id="GO:0003964">
    <property type="term" value="F:RNA-directed DNA polymerase activity"/>
    <property type="evidence" value="ECO:0007669"/>
    <property type="project" value="UniProtKB-KW"/>
</dbReference>
<evidence type="ECO:0000256" key="7">
    <source>
        <dbReference type="ARBA" id="ARBA00023118"/>
    </source>
</evidence>
<dbReference type="InterPro" id="IPR000477">
    <property type="entry name" value="RT_dom"/>
</dbReference>
<keyword evidence="4" id="KW-0479">Metal-binding</keyword>
<proteinExistence type="inferred from homology"/>
<organism evidence="11 12">
    <name type="scientific">Cohnella abietis</name>
    <dbReference type="NCBI Taxonomy" id="2507935"/>
    <lineage>
        <taxon>Bacteria</taxon>
        <taxon>Bacillati</taxon>
        <taxon>Bacillota</taxon>
        <taxon>Bacilli</taxon>
        <taxon>Bacillales</taxon>
        <taxon>Paenibacillaceae</taxon>
        <taxon>Cohnella</taxon>
    </lineage>
</organism>
<evidence type="ECO:0000256" key="2">
    <source>
        <dbReference type="ARBA" id="ARBA00022679"/>
    </source>
</evidence>
<dbReference type="PRINTS" id="PR00866">
    <property type="entry name" value="RNADNAPOLMS"/>
</dbReference>
<dbReference type="KEGG" id="cohn:KCTCHS21_36280"/>
<gene>
    <name evidence="11" type="ORF">KCTCHS21_36280</name>
</gene>
<keyword evidence="7" id="KW-0051">Antiviral defense</keyword>
<dbReference type="SUPFAM" id="SSF56672">
    <property type="entry name" value="DNA/RNA polymerases"/>
    <property type="match status" value="1"/>
</dbReference>
<evidence type="ECO:0000256" key="8">
    <source>
        <dbReference type="ARBA" id="ARBA00034120"/>
    </source>
</evidence>
<evidence type="ECO:0000256" key="3">
    <source>
        <dbReference type="ARBA" id="ARBA00022695"/>
    </source>
</evidence>
<keyword evidence="12" id="KW-1185">Reference proteome</keyword>
<dbReference type="OrthoDB" id="9793236at2"/>
<name>A0A3T1D841_9BACL</name>
<dbReference type="CDD" id="cd01651">
    <property type="entry name" value="RT_G2_intron"/>
    <property type="match status" value="1"/>
</dbReference>
<evidence type="ECO:0000256" key="4">
    <source>
        <dbReference type="ARBA" id="ARBA00022723"/>
    </source>
</evidence>
<accession>A0A3T1D841</accession>
<dbReference type="EC" id="2.7.7.49" evidence="1"/>
<dbReference type="NCBIfam" id="TIGR04416">
    <property type="entry name" value="group_II_RT_mat"/>
    <property type="match status" value="1"/>
</dbReference>
<feature type="domain" description="Reverse transcriptase" evidence="10">
    <location>
        <begin position="83"/>
        <end position="315"/>
    </location>
</feature>
<dbReference type="InterPro" id="IPR013597">
    <property type="entry name" value="Mat_intron_G2"/>
</dbReference>
<evidence type="ECO:0000259" key="10">
    <source>
        <dbReference type="PROSITE" id="PS50878"/>
    </source>
</evidence>
<dbReference type="RefSeq" id="WP_130611219.1">
    <property type="nucleotide sequence ID" value="NZ_AP019400.1"/>
</dbReference>
<dbReference type="Proteomes" id="UP000289856">
    <property type="component" value="Chromosome"/>
</dbReference>
<dbReference type="InterPro" id="IPR051083">
    <property type="entry name" value="GrpII_Intron_Splice-Mob/Def"/>
</dbReference>